<dbReference type="Proteomes" id="UP000248395">
    <property type="component" value="Unassembled WGS sequence"/>
</dbReference>
<feature type="compositionally biased region" description="Low complexity" evidence="1">
    <location>
        <begin position="265"/>
        <end position="278"/>
    </location>
</feature>
<feature type="region of interest" description="Disordered" evidence="1">
    <location>
        <begin position="316"/>
        <end position="336"/>
    </location>
</feature>
<sequence length="336" mass="37083">MTAAQTTNLQALRQPAAQASNVPAVHAGFFDLQSFELMQRVSKAFASSDLVPQQYRGADKIANCMIAMDMAQRIGANPLMVMQNLYIVHGTPSWSSKFLIATINACGRFSSLRYEWKGEPGGKDYGCRAWAIEKATGERLDGIWVTWEMVQAEGWASKNGSKWKTMPDQMFVYRAAAFWQRAYAPELGMGLQTAEEVGDVFDAAPDASGNYVVTSEDLRQQGAPAEKTVASDEPPFDVDTTTGEVLTQQSVAQGLRQQREAEPVQQHQQEEQGSQQQSAMFGLDDALESVRRGAFDEARDIARSLSEKDAQIVEQTIANQQKAGGTTRARRQRDVE</sequence>
<dbReference type="OrthoDB" id="1091556at2"/>
<feature type="compositionally biased region" description="Polar residues" evidence="1">
    <location>
        <begin position="239"/>
        <end position="256"/>
    </location>
</feature>
<protein>
    <recommendedName>
        <fullName evidence="4">RecT family protein</fullName>
    </recommendedName>
</protein>
<reference evidence="2 3" key="1">
    <citation type="submission" date="2018-05" db="EMBL/GenBank/DDBJ databases">
        <title>Genomic Encyclopedia of Type Strains, Phase IV (KMG-IV): sequencing the most valuable type-strain genomes for metagenomic binning, comparative biology and taxonomic classification.</title>
        <authorList>
            <person name="Goeker M."/>
        </authorList>
    </citation>
    <scope>NUCLEOTIDE SEQUENCE [LARGE SCALE GENOMIC DNA]</scope>
    <source>
        <strain evidence="2 3">DSM 25134</strain>
    </source>
</reference>
<dbReference type="EMBL" id="QJKC01000020">
    <property type="protein sequence ID" value="PXX42246.1"/>
    <property type="molecule type" value="Genomic_DNA"/>
</dbReference>
<gene>
    <name evidence="2" type="ORF">DFR38_12043</name>
</gene>
<evidence type="ECO:0000256" key="1">
    <source>
        <dbReference type="SAM" id="MobiDB-lite"/>
    </source>
</evidence>
<proteinExistence type="predicted"/>
<keyword evidence="3" id="KW-1185">Reference proteome</keyword>
<evidence type="ECO:0000313" key="3">
    <source>
        <dbReference type="Proteomes" id="UP000248395"/>
    </source>
</evidence>
<accession>A0A318JF04</accession>
<name>A0A318JF04_9NEIS</name>
<evidence type="ECO:0000313" key="2">
    <source>
        <dbReference type="EMBL" id="PXX42246.1"/>
    </source>
</evidence>
<comment type="caution">
    <text evidence="2">The sequence shown here is derived from an EMBL/GenBank/DDBJ whole genome shotgun (WGS) entry which is preliminary data.</text>
</comment>
<evidence type="ECO:0008006" key="4">
    <source>
        <dbReference type="Google" id="ProtNLM"/>
    </source>
</evidence>
<organism evidence="2 3">
    <name type="scientific">Aquitalea magnusonii</name>
    <dbReference type="NCBI Taxonomy" id="332411"/>
    <lineage>
        <taxon>Bacteria</taxon>
        <taxon>Pseudomonadati</taxon>
        <taxon>Pseudomonadota</taxon>
        <taxon>Betaproteobacteria</taxon>
        <taxon>Neisseriales</taxon>
        <taxon>Chromobacteriaceae</taxon>
        <taxon>Aquitalea</taxon>
    </lineage>
</organism>
<dbReference type="RefSeq" id="WP_059284883.1">
    <property type="nucleotide sequence ID" value="NZ_LNQU01000010.1"/>
</dbReference>
<dbReference type="AlphaFoldDB" id="A0A318JF04"/>
<feature type="region of interest" description="Disordered" evidence="1">
    <location>
        <begin position="217"/>
        <end position="278"/>
    </location>
</feature>